<gene>
    <name evidence="1" type="ORF">ASJ30_00580</name>
</gene>
<dbReference type="RefSeq" id="WP_072623390.1">
    <property type="nucleotide sequence ID" value="NZ_CP013290.1"/>
</dbReference>
<accession>A0A1L3MCU7</accession>
<reference evidence="1 2" key="1">
    <citation type="submission" date="2015-11" db="EMBL/GenBank/DDBJ databases">
        <authorList>
            <person name="Zhang Y."/>
            <person name="Guo Z."/>
        </authorList>
    </citation>
    <scope>NUCLEOTIDE SEQUENCE [LARGE SCALE GENOMIC DNA]</scope>
    <source>
        <strain evidence="1 2">YFY001</strain>
    </source>
</reference>
<evidence type="ECO:0000313" key="1">
    <source>
        <dbReference type="EMBL" id="APH00211.1"/>
    </source>
</evidence>
<evidence type="ECO:0000313" key="2">
    <source>
        <dbReference type="Proteomes" id="UP000182938"/>
    </source>
</evidence>
<dbReference type="Proteomes" id="UP000182938">
    <property type="component" value="Chromosome"/>
</dbReference>
<protein>
    <submittedName>
        <fullName evidence="1">Uncharacterized protein</fullName>
    </submittedName>
</protein>
<keyword evidence="2" id="KW-1185">Reference proteome</keyword>
<name>A0A1L3MCU7_9MICO</name>
<dbReference type="EMBL" id="CP013290">
    <property type="protein sequence ID" value="APH00211.1"/>
    <property type="molecule type" value="Genomic_DNA"/>
</dbReference>
<proteinExistence type="predicted"/>
<dbReference type="AlphaFoldDB" id="A0A1L3MCU7"/>
<dbReference type="KEGG" id="jte:ASJ30_00580"/>
<organism evidence="1 2">
    <name type="scientific">Janibacter indicus</name>
    <dbReference type="NCBI Taxonomy" id="857417"/>
    <lineage>
        <taxon>Bacteria</taxon>
        <taxon>Bacillati</taxon>
        <taxon>Actinomycetota</taxon>
        <taxon>Actinomycetes</taxon>
        <taxon>Micrococcales</taxon>
        <taxon>Intrasporangiaceae</taxon>
        <taxon>Janibacter</taxon>
    </lineage>
</organism>
<sequence>MDSVTRVLTVVDLNGGANGPRSMSVSALHLAVLDDGSRRVLLADRGWTTQGPDDLWQHTTVEEIAETAVTVVGSDEPGEDLTADDMAQAHWEYLAEHLRTQGVAARAAELSRLQHDVELSQRLRARLGRP</sequence>